<dbReference type="InterPro" id="IPR005546">
    <property type="entry name" value="Autotransporte_beta"/>
</dbReference>
<sequence>MAGIANGQPATANVSGITSSTNYLVAGDPNFSPAFSTLGQGAILTINGAAIGTDASHATGAGGHPSLISLGGNNGTALTSDQDYGDLTLNLEGSILLYGQGSHTVEGIYTKTKSVNSTNTVNFNASNSVVDVATSIAGAGNNNYTNTILAENQAASGGSTIVNITGSNNSFITNYTGGTMREMGTGANIYASGRKQAAINITGDNTTVESRGSGATGLSASSSTNAIVNITGSNTHIRTDSVGIYVNGGEQASVNITGPGSSITTTAANAHGISTSSTAGSIRIDTTANITTAGAAAVAIRAIATGSGSIDIGDAASPVTGTLATTGPDAHGIAATNSGTGNINIHSAAEITTDGNSSHGIYANASAPVTSSAITISNSGAISTSGTGAMGIYASGSGSGKIIINNTGEIVTTSTAAVSGTYSHAIHAYVTATGASDGIEINHANGNITTASYDATGIRAESTATSGDINITVTNANITANGVNGDGILVQTKGVNGTNADINITTNGGSINILETPSQTGNGSANYGIAALHITGTGALADATGDINIDNNGTTIATGTGATGVANAASAIYAHQQTNAGATFASRGNIRITSTGDLSTLGGNSHGIYALITGTDATGNIGIGVNSSGAAAPVSGKITTSGTTSHGIYASNAGSGGITINNAADIETSGIAAHGIYAHATGDSNITVLNTGNITTTGTASHGILAQITGAASTGTVTIGTAANPLSGAITNTGNGGYSIYAQNAGNGDAIIHAAATVSHTGDVNGTSVPEGIAAHSTGNGSAIIHYTGAKVEVTGFNADALWARQIGATGSGNAQIYATGEIIASGSGTHPQGIVAHVSGTGQIAIEYTGTHILAGNADTAGGTGINAGHDGTSGNVTVTSNNADSLIETLGTDNRGIRAYISNTTGNGDVRIGYTADRAGATDTLTGAYTASAVSGTIRTAGDRSHGIMAFTTGGTGAILVNTAATIETSGSAAHGISATGYDSSTRELLQAAGSITITNAGNITTNGENSHAIYATGSGNIDITNTGALATTGTQSTGIYAIGKGSITIDNTASITTSAESAHGIIVNASRSDGDVDITHAIGKITIQKGSTDTDTGNWIDSAGSAIYVTKSGTGDIRMVIDGDIETHAQNRGAGAYIHAINNIGNLSITGSGNILAAADIPESTGTNVYSYGLAATINGGAGRNDGNVTITYSSGTIETRGDSAYALYAGVTSGTTTDGSNNAATIINTGRLITEGGSSSAIYARTENTEGAAIVVNSGNINTSGTSAYGIHAYSGSASANAHNNAETSSVYRTALATTPVPGTVSTIATIGDYSHGIYAIGSGARIVSTAETTNISTTGDASYGIHATNGAILSFKNGSITTQGDHSFGAAASGVGALFTSTLALDNFNITTEGNMAHAAFANYDAFVSITGGTLTTTSANASTAAIKASGYDTTANRGGKLVAQNTTLIAKNNAVAVTVDNAGAIETTNAIITSETSAILFGIDSQPAGTPLGSSVTIKTGSITAAAELVRAVNTSGTLTLDGVTSITNGTNAISLHASATNSNALRVILDNATSVTGDIIGGRQGETVPDDTLWSYTAATGSNTLNLDLLNGSQFHVQRAVSGDYTYNHRTTTDATSVLKISLADGSGTNLIALGTNAAADMVNDFRGTLALGNGRFILGGTANSQGATNMSALANATLRLDALNRTAVEGAGTIAGLSFNSGTLAVRTSGSTGVNFVEDLLTVSGTLDASGGGTVEVALSGTVHNIIPSSTKAPALIDQDNYMPPPAFETGTAGMLQNQLVAVTGTVRNVGTQLSISIIPSSASSGTIASAVSSTSALVQSGTHVADLTYDYYGAVTGSGIYLNYGLAQIDALAGQTVQISTDGATDDTLGAILSGSGNYTFTATDGMVIRVGNGLSDYTGATTIATGTVTAITNNALGETGELTLNPDSVLNLDGHSQTVHGRVIVNNAEIQTGAGGILNLDTLTNATGAAGVHVYSGGKINADGSGIFTGTIKTTGTGAHGVLVTGTGSLINAAGLSITTTGNGNSYGIGASDGAVFTGTAIEITTTGNRGIGIVAEKGGTVNLVDASIDVQNAPADNSGGIVAWTDNASTSAVNAENLRLKSVGHGIAANGGSTVALTGDNAIATTGTGSYGLRATGVNSTDTSKISTITADNTIIMTEGDASHGVHSSAATITLNGGAIRTNGANANAINILAGAAATSTVTGGTMTIDVTGHGIAISGTGESAVALTGGALVAEGNLIDVSHDSGAATVTLDSLAHAITDSGVVLNAAGTGTTNATFNNMTLAGDILADTAATVNVSLTGATALTGKIDIANVNIDATSSWTLTASSDVNNLTLATGAKIFFGAPAADNTAFKTLRVHGNLAGGVNTITMSANLALLRGDLLRIDGATTGAYTLDLSNHGGNPTKAGQRLMIVQAANEADFSLTGPQYRDAGLYRYYWVKGETDPANWYLANPTGTGDEPSPYSDAGQTIVNSASLLGLSWHYGMDSLHKRMGDVRAENLATNAPLTGNIWMRGYTYRLNALSPMRSSRFSQDTYGITAGADKALRNGSANATWLFGAFIDMGGTDRDFRNADDGSSTNVGLGLYATWLGDAGWYADIVLRADRYKHDFESRPYGGAAVSGDYTSKAQGISVEFGRMLKRTDGWWLEPSVQISQGWLNGDTYETKSSDPGNRMTVRVSDSDTLQYRGQLRFGRQLLSSRWHPYGKIGAARVDANGGEITALDTKVGPTYRGWRMEAGLGAAYRIDAGSQVYLDYEYAKAPAYERPWSFNLGYRRMW</sequence>
<dbReference type="EMBL" id="CP023004">
    <property type="protein sequence ID" value="AWI09057.1"/>
    <property type="molecule type" value="Genomic_DNA"/>
</dbReference>
<dbReference type="InterPro" id="IPR003991">
    <property type="entry name" value="Pertactin_virulence_factor"/>
</dbReference>
<dbReference type="KEGG" id="elut:CKA38_07220"/>
<dbReference type="InterPro" id="IPR004899">
    <property type="entry name" value="Pertactin_central"/>
</dbReference>
<reference evidence="3 4" key="1">
    <citation type="journal article" date="2018" name="Syst. Appl. Microbiol.">
        <title>Ereboglobus luteus gen. nov. sp. nov. from cockroach guts, and new insights into the oxygen relationship of the genera Opitutus and Didymococcus (Verrucomicrobia: Opitutaceae).</title>
        <authorList>
            <person name="Tegtmeier D."/>
            <person name="Belitz A."/>
            <person name="Radek R."/>
            <person name="Heimerl T."/>
            <person name="Brune A."/>
        </authorList>
    </citation>
    <scope>NUCLEOTIDE SEQUENCE [LARGE SCALE GENOMIC DNA]</scope>
    <source>
        <strain evidence="3 4">Ho45</strain>
    </source>
</reference>
<evidence type="ECO:0000313" key="4">
    <source>
        <dbReference type="Proteomes" id="UP000244896"/>
    </source>
</evidence>
<dbReference type="InterPro" id="IPR036709">
    <property type="entry name" value="Autotransporte_beta_dom_sf"/>
</dbReference>
<dbReference type="PRINTS" id="PR01484">
    <property type="entry name" value="PRTACTNFAMLY"/>
</dbReference>
<dbReference type="PROSITE" id="PS51208">
    <property type="entry name" value="AUTOTRANSPORTER"/>
    <property type="match status" value="1"/>
</dbReference>
<dbReference type="SUPFAM" id="SSF51126">
    <property type="entry name" value="Pectin lyase-like"/>
    <property type="match status" value="1"/>
</dbReference>
<dbReference type="Proteomes" id="UP000244896">
    <property type="component" value="Chromosome"/>
</dbReference>
<dbReference type="NCBIfam" id="TIGR01414">
    <property type="entry name" value="autotrans_barl"/>
    <property type="match status" value="1"/>
</dbReference>
<gene>
    <name evidence="3" type="ORF">CKA38_07220</name>
</gene>
<dbReference type="InterPro" id="IPR006315">
    <property type="entry name" value="OM_autotransptr_brl_dom"/>
</dbReference>
<keyword evidence="4" id="KW-1185">Reference proteome</keyword>
<feature type="domain" description="Autotransporter" evidence="2">
    <location>
        <begin position="2516"/>
        <end position="2789"/>
    </location>
</feature>
<dbReference type="InterPro" id="IPR011050">
    <property type="entry name" value="Pectin_lyase_fold/virulence"/>
</dbReference>
<evidence type="ECO:0000259" key="2">
    <source>
        <dbReference type="PROSITE" id="PS51208"/>
    </source>
</evidence>
<name>A0A2U8E2G2_9BACT</name>
<dbReference type="SUPFAM" id="SSF103515">
    <property type="entry name" value="Autotransporter"/>
    <property type="match status" value="1"/>
</dbReference>
<dbReference type="SMART" id="SM00869">
    <property type="entry name" value="Autotransporter"/>
    <property type="match status" value="1"/>
</dbReference>
<dbReference type="Gene3D" id="2.40.128.130">
    <property type="entry name" value="Autotransporter beta-domain"/>
    <property type="match status" value="1"/>
</dbReference>
<evidence type="ECO:0000313" key="3">
    <source>
        <dbReference type="EMBL" id="AWI09057.1"/>
    </source>
</evidence>
<evidence type="ECO:0000256" key="1">
    <source>
        <dbReference type="ARBA" id="ARBA00022729"/>
    </source>
</evidence>
<keyword evidence="1" id="KW-0732">Signal</keyword>
<proteinExistence type="predicted"/>
<organism evidence="3 4">
    <name type="scientific">Ereboglobus luteus</name>
    <dbReference type="NCBI Taxonomy" id="1796921"/>
    <lineage>
        <taxon>Bacteria</taxon>
        <taxon>Pseudomonadati</taxon>
        <taxon>Verrucomicrobiota</taxon>
        <taxon>Opitutia</taxon>
        <taxon>Opitutales</taxon>
        <taxon>Opitutaceae</taxon>
        <taxon>Ereboglobus</taxon>
    </lineage>
</organism>
<dbReference type="Pfam" id="PF03212">
    <property type="entry name" value="Pertactin"/>
    <property type="match status" value="1"/>
</dbReference>
<dbReference type="GO" id="GO:0019867">
    <property type="term" value="C:outer membrane"/>
    <property type="evidence" value="ECO:0007669"/>
    <property type="project" value="InterPro"/>
</dbReference>
<dbReference type="PANTHER" id="PTHR35037">
    <property type="entry name" value="C-TERMINAL REGION OF AIDA-LIKE PROTEIN"/>
    <property type="match status" value="1"/>
</dbReference>
<accession>A0A2U8E2G2</accession>
<dbReference type="Gene3D" id="2.160.20.20">
    <property type="match status" value="2"/>
</dbReference>
<dbReference type="PANTHER" id="PTHR35037:SF2">
    <property type="match status" value="1"/>
</dbReference>
<protein>
    <recommendedName>
        <fullName evidence="2">Autotransporter domain-containing protein</fullName>
    </recommendedName>
</protein>
<dbReference type="InterPro" id="IPR051551">
    <property type="entry name" value="Autotransporter_adhesion"/>
</dbReference>
<dbReference type="InterPro" id="IPR012332">
    <property type="entry name" value="Autotransporter_pectin_lyase_C"/>
</dbReference>